<dbReference type="EMBL" id="JANIBK010000075">
    <property type="protein sequence ID" value="MCQ8129468.1"/>
    <property type="molecule type" value="Genomic_DNA"/>
</dbReference>
<sequence length="399" mass="45020">MSLNTKPLSANEDWCLKRRVLIHCQYVFGIGHFVRTIELARSLSMHFEVSVVNGGEAVPNYDLPFGVDWIQMPAIYKEETAEELRSVDPIKSLEQCFAERDVILECTVRRIMPDVLITEHFPFGLLFESEVIRLIERVKIFNPHSKIVSSVRDVIESKNGGMHDDHICRLLNRYYNLVMVHGDENIVPFSVSFPKLSHIQVPVLHTGYVVQTIGQKPQKLDIPRVVASVGGGRLGGEMLDSILKSHRSIFEHWEHSLMIFVGAFQQIKDDLQSYADENSLSSVTILDFNRLRYQDALANASLAICMGGYNSVIEAVSAEVPVLTYQRKFYGNNQEQECRIQLFQKAGFVESFGSDELAPESISARVLAVLAKKRPTSHKIRMNGAEESCNMITSLFGNA</sequence>
<dbReference type="Gene3D" id="3.40.50.2000">
    <property type="entry name" value="Glycogen Phosphorylase B"/>
    <property type="match status" value="1"/>
</dbReference>
<comment type="caution">
    <text evidence="2">The sequence shown here is derived from an EMBL/GenBank/DDBJ whole genome shotgun (WGS) entry which is preliminary data.</text>
</comment>
<evidence type="ECO:0000259" key="1">
    <source>
        <dbReference type="Pfam" id="PF04101"/>
    </source>
</evidence>
<name>A0ABT1U7H8_9GAMM</name>
<dbReference type="SUPFAM" id="SSF53756">
    <property type="entry name" value="UDP-Glycosyltransferase/glycogen phosphorylase"/>
    <property type="match status" value="1"/>
</dbReference>
<evidence type="ECO:0000313" key="3">
    <source>
        <dbReference type="Proteomes" id="UP001524586"/>
    </source>
</evidence>
<dbReference type="Pfam" id="PF04101">
    <property type="entry name" value="Glyco_tran_28_C"/>
    <property type="match status" value="1"/>
</dbReference>
<keyword evidence="3" id="KW-1185">Reference proteome</keyword>
<dbReference type="PANTHER" id="PTHR21015:SF28">
    <property type="entry name" value="SLL1722 PROTEIN"/>
    <property type="match status" value="1"/>
</dbReference>
<dbReference type="RefSeq" id="WP_256615899.1">
    <property type="nucleotide sequence ID" value="NZ_JANIBK010000075.1"/>
</dbReference>
<organism evidence="2 3">
    <name type="scientific">Methylomonas rivi</name>
    <dbReference type="NCBI Taxonomy" id="2952226"/>
    <lineage>
        <taxon>Bacteria</taxon>
        <taxon>Pseudomonadati</taxon>
        <taxon>Pseudomonadota</taxon>
        <taxon>Gammaproteobacteria</taxon>
        <taxon>Methylococcales</taxon>
        <taxon>Methylococcaceae</taxon>
        <taxon>Methylomonas</taxon>
    </lineage>
</organism>
<reference evidence="2 3" key="1">
    <citation type="submission" date="2022-07" db="EMBL/GenBank/DDBJ databases">
        <title>Methylomonas rivi sp. nov., Methylomonas rosea sp. nov., Methylomonas aureus sp. nov. and Methylomonas subterranea sp. nov., four novel methanotrophs isolated from a freshwater creek and the deep terrestrial subsurface.</title>
        <authorList>
            <person name="Abin C."/>
            <person name="Sankaranarayanan K."/>
            <person name="Garner C."/>
            <person name="Sindelar R."/>
            <person name="Kotary K."/>
            <person name="Garner R."/>
            <person name="Barclay S."/>
            <person name="Lawson P."/>
            <person name="Krumholz L."/>
        </authorList>
    </citation>
    <scope>NUCLEOTIDE SEQUENCE [LARGE SCALE GENOMIC DNA]</scope>
    <source>
        <strain evidence="2 3">WSC-6</strain>
    </source>
</reference>
<gene>
    <name evidence="2" type="ORF">NP596_13475</name>
</gene>
<protein>
    <recommendedName>
        <fullName evidence="1">Glycosyl transferase family 28 C-terminal domain-containing protein</fullName>
    </recommendedName>
</protein>
<feature type="domain" description="Glycosyl transferase family 28 C-terminal" evidence="1">
    <location>
        <begin position="230"/>
        <end position="381"/>
    </location>
</feature>
<dbReference type="InterPro" id="IPR007235">
    <property type="entry name" value="Glyco_trans_28_C"/>
</dbReference>
<proteinExistence type="predicted"/>
<accession>A0ABT1U7H8</accession>
<evidence type="ECO:0000313" key="2">
    <source>
        <dbReference type="EMBL" id="MCQ8129468.1"/>
    </source>
</evidence>
<dbReference type="PANTHER" id="PTHR21015">
    <property type="entry name" value="UDP-N-ACETYLGLUCOSAMINE--N-ACETYLMURAMYL-(PENTAPEPTIDE) PYROPHOSPHORYL-UNDECAPRENOL N-ACETYLGLUCOSAMINE TRANSFERASE 1"/>
    <property type="match status" value="1"/>
</dbReference>
<dbReference type="Proteomes" id="UP001524586">
    <property type="component" value="Unassembled WGS sequence"/>
</dbReference>